<keyword evidence="3" id="KW-1185">Reference proteome</keyword>
<evidence type="ECO:0000313" key="2">
    <source>
        <dbReference type="EMBL" id="GHE60933.1"/>
    </source>
</evidence>
<dbReference type="Proteomes" id="UP000608024">
    <property type="component" value="Unassembled WGS sequence"/>
</dbReference>
<evidence type="ECO:0000256" key="1">
    <source>
        <dbReference type="SAM" id="MobiDB-lite"/>
    </source>
</evidence>
<protein>
    <submittedName>
        <fullName evidence="2">Uncharacterized protein</fullName>
    </submittedName>
</protein>
<sequence length="78" mass="8399">MPVGGGAPAFFWRGRLGLAGAPWRGFSAFGLVLKRRTGWNHFHAAVDRPHPRAPHPAQLKDTARLDDGGTRDVSPSGD</sequence>
<accession>A0A919DMR8</accession>
<reference evidence="2" key="1">
    <citation type="journal article" date="2014" name="Int. J. Syst. Evol. Microbiol.">
        <title>Complete genome sequence of Corynebacterium casei LMG S-19264T (=DSM 44701T), isolated from a smear-ripened cheese.</title>
        <authorList>
            <consortium name="US DOE Joint Genome Institute (JGI-PGF)"/>
            <person name="Walter F."/>
            <person name="Albersmeier A."/>
            <person name="Kalinowski J."/>
            <person name="Ruckert C."/>
        </authorList>
    </citation>
    <scope>NUCLEOTIDE SEQUENCE</scope>
    <source>
        <strain evidence="2">JCM 4784</strain>
    </source>
</reference>
<name>A0A919DMR8_9ACTN</name>
<gene>
    <name evidence="2" type="ORF">GCM10018785_32530</name>
</gene>
<proteinExistence type="predicted"/>
<comment type="caution">
    <text evidence="2">The sequence shown here is derived from an EMBL/GenBank/DDBJ whole genome shotgun (WGS) entry which is preliminary data.</text>
</comment>
<dbReference type="EMBL" id="BNBT01000042">
    <property type="protein sequence ID" value="GHE60933.1"/>
    <property type="molecule type" value="Genomic_DNA"/>
</dbReference>
<feature type="region of interest" description="Disordered" evidence="1">
    <location>
        <begin position="44"/>
        <end position="78"/>
    </location>
</feature>
<feature type="compositionally biased region" description="Basic and acidic residues" evidence="1">
    <location>
        <begin position="61"/>
        <end position="70"/>
    </location>
</feature>
<organism evidence="2 3">
    <name type="scientific">Streptomyces longispororuber</name>
    <dbReference type="NCBI Taxonomy" id="68230"/>
    <lineage>
        <taxon>Bacteria</taxon>
        <taxon>Bacillati</taxon>
        <taxon>Actinomycetota</taxon>
        <taxon>Actinomycetes</taxon>
        <taxon>Kitasatosporales</taxon>
        <taxon>Streptomycetaceae</taxon>
        <taxon>Streptomyces</taxon>
    </lineage>
</organism>
<evidence type="ECO:0000313" key="3">
    <source>
        <dbReference type="Proteomes" id="UP000608024"/>
    </source>
</evidence>
<reference evidence="2" key="2">
    <citation type="submission" date="2020-09" db="EMBL/GenBank/DDBJ databases">
        <authorList>
            <person name="Sun Q."/>
            <person name="Ohkuma M."/>
        </authorList>
    </citation>
    <scope>NUCLEOTIDE SEQUENCE</scope>
    <source>
        <strain evidence="2">JCM 4784</strain>
    </source>
</reference>
<dbReference type="AlphaFoldDB" id="A0A919DMR8"/>